<accession>A0A158G1S8</accession>
<dbReference type="InterPro" id="IPR056914">
    <property type="entry name" value="Gp53-like"/>
</dbReference>
<sequence length="163" mass="16495">MGNAILFRMPSGIPGDISRQSQATVEPGVFDSAFPFASYGIPVKKVSGKIRPVASGDAASVIIGLLVRPYPTVSSQDPVGTSTPPQTTAVGDVLRRGYMTVKNNAGAPADGGTVYVRVAAAAAGKPIGGIEAASDSTNTVVMAGAVFKNAGDANGNVEIEFNI</sequence>
<dbReference type="AlphaFoldDB" id="A0A158G1S8"/>
<dbReference type="RefSeq" id="WP_087629632.1">
    <property type="nucleotide sequence ID" value="NZ_FCNZ02000004.1"/>
</dbReference>
<name>A0A158G1S8_9BURK</name>
<comment type="caution">
    <text evidence="1">The sequence shown here is derived from an EMBL/GenBank/DDBJ whole genome shotgun (WGS) entry which is preliminary data.</text>
</comment>
<dbReference type="EMBL" id="FCNZ02000004">
    <property type="protein sequence ID" value="SAL25827.1"/>
    <property type="molecule type" value="Genomic_DNA"/>
</dbReference>
<dbReference type="STRING" id="326475.AWB66_01488"/>
<dbReference type="Pfam" id="PF23982">
    <property type="entry name" value="XM1_gp53_minor_capsid"/>
    <property type="match status" value="1"/>
</dbReference>
<evidence type="ECO:0000313" key="1">
    <source>
        <dbReference type="EMBL" id="SAL25827.1"/>
    </source>
</evidence>
<evidence type="ECO:0000313" key="2">
    <source>
        <dbReference type="Proteomes" id="UP000054717"/>
    </source>
</evidence>
<organism evidence="1 2">
    <name type="scientific">Caballeronia telluris</name>
    <dbReference type="NCBI Taxonomy" id="326475"/>
    <lineage>
        <taxon>Bacteria</taxon>
        <taxon>Pseudomonadati</taxon>
        <taxon>Pseudomonadota</taxon>
        <taxon>Betaproteobacteria</taxon>
        <taxon>Burkholderiales</taxon>
        <taxon>Burkholderiaceae</taxon>
        <taxon>Caballeronia</taxon>
    </lineage>
</organism>
<protein>
    <submittedName>
        <fullName evidence="1">Bacteriophage protein</fullName>
    </submittedName>
</protein>
<keyword evidence="2" id="KW-1185">Reference proteome</keyword>
<proteinExistence type="predicted"/>
<reference evidence="1" key="1">
    <citation type="submission" date="2016-01" db="EMBL/GenBank/DDBJ databases">
        <authorList>
            <person name="Peeters Charlotte."/>
        </authorList>
    </citation>
    <scope>NUCLEOTIDE SEQUENCE</scope>
    <source>
        <strain evidence="1">LMG 22936</strain>
    </source>
</reference>
<dbReference type="Proteomes" id="UP000054717">
    <property type="component" value="Unassembled WGS sequence"/>
</dbReference>
<gene>
    <name evidence="1" type="ORF">AWB66_01488</name>
</gene>